<comment type="caution">
    <text evidence="2">The sequence shown here is derived from an EMBL/GenBank/DDBJ whole genome shotgun (WGS) entry which is preliminary data.</text>
</comment>
<dbReference type="InterPro" id="IPR045749">
    <property type="entry name" value="DUF6090"/>
</dbReference>
<reference evidence="3" key="1">
    <citation type="journal article" date="2019" name="Int. J. Syst. Evol. Microbiol.">
        <title>The Global Catalogue of Microorganisms (GCM) 10K type strain sequencing project: providing services to taxonomists for standard genome sequencing and annotation.</title>
        <authorList>
            <consortium name="The Broad Institute Genomics Platform"/>
            <consortium name="The Broad Institute Genome Sequencing Center for Infectious Disease"/>
            <person name="Wu L."/>
            <person name="Ma J."/>
        </authorList>
    </citation>
    <scope>NUCLEOTIDE SEQUENCE [LARGE SCALE GENOMIC DNA]</scope>
    <source>
        <strain evidence="3">CCUG 63682</strain>
    </source>
</reference>
<name>A0ABV9N518_9FLAO</name>
<evidence type="ECO:0000256" key="1">
    <source>
        <dbReference type="SAM" id="Phobius"/>
    </source>
</evidence>
<organism evidence="2 3">
    <name type="scientific">Geojedonia litorea</name>
    <dbReference type="NCBI Taxonomy" id="1268269"/>
    <lineage>
        <taxon>Bacteria</taxon>
        <taxon>Pseudomonadati</taxon>
        <taxon>Bacteroidota</taxon>
        <taxon>Flavobacteriia</taxon>
        <taxon>Flavobacteriales</taxon>
        <taxon>Flavobacteriaceae</taxon>
        <taxon>Geojedonia</taxon>
    </lineage>
</organism>
<evidence type="ECO:0000313" key="3">
    <source>
        <dbReference type="Proteomes" id="UP001595953"/>
    </source>
</evidence>
<sequence length="101" mass="11612">MGKNKTGKYLKYAIGEIVLVVIGILIALSINKYNQDKIIKKKEQVYLVQLKKEFIDKKNTLSKMIERNKNNYTAAKELVEILNSKTPITDEKLIKKEITKG</sequence>
<dbReference type="RefSeq" id="WP_387961554.1">
    <property type="nucleotide sequence ID" value="NZ_JBHSGP010000008.1"/>
</dbReference>
<keyword evidence="1" id="KW-0812">Transmembrane</keyword>
<keyword evidence="1" id="KW-0472">Membrane</keyword>
<gene>
    <name evidence="2" type="ORF">ACFO5O_05100</name>
</gene>
<evidence type="ECO:0000313" key="2">
    <source>
        <dbReference type="EMBL" id="MFC4721683.1"/>
    </source>
</evidence>
<protein>
    <submittedName>
        <fullName evidence="2">DUF6090 family protein</fullName>
    </submittedName>
</protein>
<dbReference type="Pfam" id="PF19578">
    <property type="entry name" value="DUF6090"/>
    <property type="match status" value="1"/>
</dbReference>
<proteinExistence type="predicted"/>
<dbReference type="Proteomes" id="UP001595953">
    <property type="component" value="Unassembled WGS sequence"/>
</dbReference>
<feature type="transmembrane region" description="Helical" evidence="1">
    <location>
        <begin position="12"/>
        <end position="31"/>
    </location>
</feature>
<dbReference type="EMBL" id="JBHSGP010000008">
    <property type="protein sequence ID" value="MFC4721683.1"/>
    <property type="molecule type" value="Genomic_DNA"/>
</dbReference>
<keyword evidence="1" id="KW-1133">Transmembrane helix</keyword>
<keyword evidence="3" id="KW-1185">Reference proteome</keyword>
<accession>A0ABV9N518</accession>